<feature type="region of interest" description="Disordered" evidence="1">
    <location>
        <begin position="37"/>
        <end position="69"/>
    </location>
</feature>
<accession>A0A6H5HKC3</accession>
<gene>
    <name evidence="3" type="ORF">NTEN_LOCUS21257</name>
</gene>
<keyword evidence="2" id="KW-0472">Membrane</keyword>
<keyword evidence="2" id="KW-1133">Transmembrane helix</keyword>
<protein>
    <submittedName>
        <fullName evidence="3">Uncharacterized protein</fullName>
    </submittedName>
</protein>
<evidence type="ECO:0000313" key="4">
    <source>
        <dbReference type="Proteomes" id="UP000479000"/>
    </source>
</evidence>
<feature type="compositionally biased region" description="Basic and acidic residues" evidence="1">
    <location>
        <begin position="123"/>
        <end position="182"/>
    </location>
</feature>
<dbReference type="Proteomes" id="UP000479000">
    <property type="component" value="Unassembled WGS sequence"/>
</dbReference>
<feature type="region of interest" description="Disordered" evidence="1">
    <location>
        <begin position="109"/>
        <end position="197"/>
    </location>
</feature>
<evidence type="ECO:0000256" key="2">
    <source>
        <dbReference type="SAM" id="Phobius"/>
    </source>
</evidence>
<evidence type="ECO:0000313" key="3">
    <source>
        <dbReference type="EMBL" id="CAB0017216.1"/>
    </source>
</evidence>
<keyword evidence="2" id="KW-0812">Transmembrane</keyword>
<proteinExistence type="predicted"/>
<sequence>MDIRHGGRTRTTVMQFILHDSTSTDSTLPDIKNQLAIPSSPGRGSRRHMTSQENGEVVRAPSAGSEPVRSCSSLLSGRIPRYKFERYGQGLGPKSHVNPAEETCAIGRMRPDFDSGFHGQTRRTGDGRRRTGDGGRRTGDGRRRTGDGGRRTGDGGRRTGDNGRRTGDGRRRTRDGGRRTGDGGRCTGDSGRRTGDGVRVTVDGVRETADGEELSCTTKGVIKSSGAGRPFRIPQVLNHWAIGGRAILGQQYYLLRSITCSITYYVVLLVVLMTSITK</sequence>
<name>A0A6H5HKC3_9HEMI</name>
<dbReference type="EMBL" id="CADCXU010030960">
    <property type="protein sequence ID" value="CAB0017216.1"/>
    <property type="molecule type" value="Genomic_DNA"/>
</dbReference>
<dbReference type="AlphaFoldDB" id="A0A6H5HKC3"/>
<keyword evidence="4" id="KW-1185">Reference proteome</keyword>
<feature type="transmembrane region" description="Helical" evidence="2">
    <location>
        <begin position="253"/>
        <end position="276"/>
    </location>
</feature>
<evidence type="ECO:0000256" key="1">
    <source>
        <dbReference type="SAM" id="MobiDB-lite"/>
    </source>
</evidence>
<organism evidence="3 4">
    <name type="scientific">Nesidiocoris tenuis</name>
    <dbReference type="NCBI Taxonomy" id="355587"/>
    <lineage>
        <taxon>Eukaryota</taxon>
        <taxon>Metazoa</taxon>
        <taxon>Ecdysozoa</taxon>
        <taxon>Arthropoda</taxon>
        <taxon>Hexapoda</taxon>
        <taxon>Insecta</taxon>
        <taxon>Pterygota</taxon>
        <taxon>Neoptera</taxon>
        <taxon>Paraneoptera</taxon>
        <taxon>Hemiptera</taxon>
        <taxon>Heteroptera</taxon>
        <taxon>Panheteroptera</taxon>
        <taxon>Cimicomorpha</taxon>
        <taxon>Miridae</taxon>
        <taxon>Dicyphina</taxon>
        <taxon>Nesidiocoris</taxon>
    </lineage>
</organism>
<reference evidence="3 4" key="1">
    <citation type="submission" date="2020-02" db="EMBL/GenBank/DDBJ databases">
        <authorList>
            <person name="Ferguson B K."/>
        </authorList>
    </citation>
    <scope>NUCLEOTIDE SEQUENCE [LARGE SCALE GENOMIC DNA]</scope>
</reference>